<reference evidence="4 5" key="1">
    <citation type="submission" date="2023-10" db="EMBL/GenBank/DDBJ databases">
        <title>Novel methanotroph of the genus Methylocapsa from a subarctic wetland.</title>
        <authorList>
            <person name="Belova S.E."/>
            <person name="Oshkin I.Y."/>
            <person name="Miroshnikov K."/>
            <person name="Dedysh S.N."/>
        </authorList>
    </citation>
    <scope>NUCLEOTIDE SEQUENCE [LARGE SCALE GENOMIC DNA]</scope>
    <source>
        <strain evidence="4 5">RX1</strain>
    </source>
</reference>
<dbReference type="Pfam" id="PF02798">
    <property type="entry name" value="GST_N"/>
    <property type="match status" value="1"/>
</dbReference>
<evidence type="ECO:0000259" key="2">
    <source>
        <dbReference type="PROSITE" id="PS50404"/>
    </source>
</evidence>
<feature type="domain" description="GST C-terminal" evidence="3">
    <location>
        <begin position="111"/>
        <end position="222"/>
    </location>
</feature>
<comment type="similarity">
    <text evidence="1">Belongs to the GST superfamily.</text>
</comment>
<evidence type="ECO:0000313" key="5">
    <source>
        <dbReference type="Proteomes" id="UP001626536"/>
    </source>
</evidence>
<dbReference type="PROSITE" id="PS50405">
    <property type="entry name" value="GST_CTER"/>
    <property type="match status" value="1"/>
</dbReference>
<evidence type="ECO:0000256" key="1">
    <source>
        <dbReference type="RuleBase" id="RU003494"/>
    </source>
</evidence>
<dbReference type="PANTHER" id="PTHR44051">
    <property type="entry name" value="GLUTATHIONE S-TRANSFERASE-RELATED"/>
    <property type="match status" value="1"/>
</dbReference>
<dbReference type="Gene3D" id="3.40.30.10">
    <property type="entry name" value="Glutaredoxin"/>
    <property type="match status" value="1"/>
</dbReference>
<dbReference type="PANTHER" id="PTHR44051:SF2">
    <property type="entry name" value="HYPOTHETICAL GLUTATHIONE S-TRANSFERASE LIKE PROTEIN"/>
    <property type="match status" value="1"/>
</dbReference>
<dbReference type="Gene3D" id="1.20.1050.10">
    <property type="match status" value="1"/>
</dbReference>
<dbReference type="PROSITE" id="PS50404">
    <property type="entry name" value="GST_NTER"/>
    <property type="match status" value="1"/>
</dbReference>
<dbReference type="Proteomes" id="UP001626536">
    <property type="component" value="Chromosome"/>
</dbReference>
<dbReference type="Pfam" id="PF00043">
    <property type="entry name" value="GST_C"/>
    <property type="match status" value="1"/>
</dbReference>
<evidence type="ECO:0000259" key="3">
    <source>
        <dbReference type="PROSITE" id="PS50405"/>
    </source>
</evidence>
<dbReference type="InterPro" id="IPR036249">
    <property type="entry name" value="Thioredoxin-like_sf"/>
</dbReference>
<protein>
    <submittedName>
        <fullName evidence="4">Glutathione S-transferase N-terminal domain-containing protein</fullName>
    </submittedName>
</protein>
<dbReference type="SFLD" id="SFLDS00019">
    <property type="entry name" value="Glutathione_Transferase_(cytos"/>
    <property type="match status" value="1"/>
</dbReference>
<dbReference type="InterPro" id="IPR010987">
    <property type="entry name" value="Glutathione-S-Trfase_C-like"/>
</dbReference>
<dbReference type="InterPro" id="IPR040079">
    <property type="entry name" value="Glutathione_S-Trfase"/>
</dbReference>
<feature type="domain" description="GST N-terminal" evidence="2">
    <location>
        <begin position="24"/>
        <end position="105"/>
    </location>
</feature>
<gene>
    <name evidence="4" type="ORF">RZS28_02290</name>
</gene>
<accession>A0ABZ0HTJ8</accession>
<evidence type="ECO:0000313" key="4">
    <source>
        <dbReference type="EMBL" id="WOJ90155.1"/>
    </source>
</evidence>
<dbReference type="InterPro" id="IPR004046">
    <property type="entry name" value="GST_C"/>
</dbReference>
<keyword evidence="5" id="KW-1185">Reference proteome</keyword>
<sequence>MPNLNDIWSHISSAFAGNHQDKAKKPKLYDFDLSGNAYKIRLLLNILGVDYAKQNVNLLKKEQKAAHYLKLNAFGEVPVFEDGDLRLRDSLAILIYVAGKYDLARSWWPVDAASQGLVSQWLATAGHELKSASDARIAKVANYDLDLPKLQDRAKALFNIIDAHLHGRDWLELGRPTIADIAVFPYTALAEDGGISLEPYPNLRAWIERVKGLPGFIPLPGR</sequence>
<dbReference type="InterPro" id="IPR004045">
    <property type="entry name" value="Glutathione_S-Trfase_N"/>
</dbReference>
<dbReference type="InterPro" id="IPR036282">
    <property type="entry name" value="Glutathione-S-Trfase_C_sf"/>
</dbReference>
<dbReference type="SFLD" id="SFLDG00358">
    <property type="entry name" value="Main_(cytGST)"/>
    <property type="match status" value="1"/>
</dbReference>
<name>A0ABZ0HTJ8_9HYPH</name>
<dbReference type="RefSeq" id="WP_407339602.1">
    <property type="nucleotide sequence ID" value="NZ_CP136862.1"/>
</dbReference>
<proteinExistence type="inferred from homology"/>
<organism evidence="4 5">
    <name type="scientific">Methylocapsa polymorpha</name>
    <dbReference type="NCBI Taxonomy" id="3080828"/>
    <lineage>
        <taxon>Bacteria</taxon>
        <taxon>Pseudomonadati</taxon>
        <taxon>Pseudomonadota</taxon>
        <taxon>Alphaproteobacteria</taxon>
        <taxon>Hyphomicrobiales</taxon>
        <taxon>Beijerinckiaceae</taxon>
        <taxon>Methylocapsa</taxon>
    </lineage>
</organism>
<dbReference type="SUPFAM" id="SSF52833">
    <property type="entry name" value="Thioredoxin-like"/>
    <property type="match status" value="1"/>
</dbReference>
<dbReference type="SUPFAM" id="SSF47616">
    <property type="entry name" value="GST C-terminal domain-like"/>
    <property type="match status" value="1"/>
</dbReference>
<dbReference type="EMBL" id="CP136862">
    <property type="protein sequence ID" value="WOJ90155.1"/>
    <property type="molecule type" value="Genomic_DNA"/>
</dbReference>